<comment type="subcellular location">
    <subcellularLocation>
        <location evidence="1">Membrane</location>
        <topology evidence="1">Single-pass type I membrane protein</topology>
    </subcellularLocation>
</comment>
<gene>
    <name evidence="7" type="primary">ORF41353</name>
</gene>
<dbReference type="InterPro" id="IPR051136">
    <property type="entry name" value="Intracellular_Lectin-GPT"/>
</dbReference>
<evidence type="ECO:0000256" key="3">
    <source>
        <dbReference type="ARBA" id="ARBA00022729"/>
    </source>
</evidence>
<feature type="non-terminal residue" evidence="7">
    <location>
        <position position="1"/>
    </location>
</feature>
<evidence type="ECO:0000256" key="1">
    <source>
        <dbReference type="ARBA" id="ARBA00004479"/>
    </source>
</evidence>
<dbReference type="InterPro" id="IPR005052">
    <property type="entry name" value="Lectin_leg"/>
</dbReference>
<keyword evidence="4" id="KW-1133">Transmembrane helix</keyword>
<proteinExistence type="predicted"/>
<protein>
    <recommendedName>
        <fullName evidence="6">L-type lectin-like domain-containing protein</fullName>
    </recommendedName>
</protein>
<dbReference type="AlphaFoldDB" id="A0A0B6YXM7"/>
<reference evidence="7" key="1">
    <citation type="submission" date="2014-12" db="EMBL/GenBank/DDBJ databases">
        <title>Insight into the proteome of Arion vulgaris.</title>
        <authorList>
            <person name="Aradska J."/>
            <person name="Bulat T."/>
            <person name="Smidak R."/>
            <person name="Sarate P."/>
            <person name="Gangsoo J."/>
            <person name="Sialana F."/>
            <person name="Bilban M."/>
            <person name="Lubec G."/>
        </authorList>
    </citation>
    <scope>NUCLEOTIDE SEQUENCE</scope>
    <source>
        <tissue evidence="7">Skin</tissue>
    </source>
</reference>
<dbReference type="InterPro" id="IPR013320">
    <property type="entry name" value="ConA-like_dom_sf"/>
</dbReference>
<dbReference type="GO" id="GO:0005793">
    <property type="term" value="C:endoplasmic reticulum-Golgi intermediate compartment"/>
    <property type="evidence" value="ECO:0007669"/>
    <property type="project" value="TreeGrafter"/>
</dbReference>
<dbReference type="GO" id="GO:0006888">
    <property type="term" value="P:endoplasmic reticulum to Golgi vesicle-mediated transport"/>
    <property type="evidence" value="ECO:0007669"/>
    <property type="project" value="TreeGrafter"/>
</dbReference>
<feature type="non-terminal residue" evidence="7">
    <location>
        <position position="68"/>
    </location>
</feature>
<feature type="domain" description="L-type lectin-like" evidence="6">
    <location>
        <begin position="1"/>
        <end position="68"/>
    </location>
</feature>
<dbReference type="PANTHER" id="PTHR12223:SF45">
    <property type="entry name" value="RE50040P"/>
    <property type="match status" value="1"/>
</dbReference>
<organism evidence="7">
    <name type="scientific">Arion vulgaris</name>
    <dbReference type="NCBI Taxonomy" id="1028688"/>
    <lineage>
        <taxon>Eukaryota</taxon>
        <taxon>Metazoa</taxon>
        <taxon>Spiralia</taxon>
        <taxon>Lophotrochozoa</taxon>
        <taxon>Mollusca</taxon>
        <taxon>Gastropoda</taxon>
        <taxon>Heterobranchia</taxon>
        <taxon>Euthyneura</taxon>
        <taxon>Panpulmonata</taxon>
        <taxon>Eupulmonata</taxon>
        <taxon>Stylommatophora</taxon>
        <taxon>Helicina</taxon>
        <taxon>Arionoidea</taxon>
        <taxon>Arionidae</taxon>
        <taxon>Arion</taxon>
    </lineage>
</organism>
<evidence type="ECO:0000256" key="5">
    <source>
        <dbReference type="ARBA" id="ARBA00023136"/>
    </source>
</evidence>
<dbReference type="Gene3D" id="2.60.120.200">
    <property type="match status" value="1"/>
</dbReference>
<dbReference type="GO" id="GO:0005537">
    <property type="term" value="F:D-mannose binding"/>
    <property type="evidence" value="ECO:0007669"/>
    <property type="project" value="TreeGrafter"/>
</dbReference>
<evidence type="ECO:0000256" key="4">
    <source>
        <dbReference type="ARBA" id="ARBA00022989"/>
    </source>
</evidence>
<keyword evidence="5" id="KW-0472">Membrane</keyword>
<keyword evidence="2" id="KW-0812">Transmembrane</keyword>
<dbReference type="Pfam" id="PF03388">
    <property type="entry name" value="Lectin_leg-like"/>
    <property type="match status" value="1"/>
</dbReference>
<dbReference type="GO" id="GO:0030134">
    <property type="term" value="C:COPII-coated ER to Golgi transport vesicle"/>
    <property type="evidence" value="ECO:0007669"/>
    <property type="project" value="TreeGrafter"/>
</dbReference>
<dbReference type="PROSITE" id="PS51328">
    <property type="entry name" value="L_LECTIN_LIKE"/>
    <property type="match status" value="1"/>
</dbReference>
<evidence type="ECO:0000259" key="6">
    <source>
        <dbReference type="PROSITE" id="PS51328"/>
    </source>
</evidence>
<name>A0A0B6YXM7_9EUPU</name>
<keyword evidence="3" id="KW-0732">Signal</keyword>
<dbReference type="SUPFAM" id="SSF49899">
    <property type="entry name" value="Concanavalin A-like lectins/glucanases"/>
    <property type="match status" value="1"/>
</dbReference>
<evidence type="ECO:0000313" key="7">
    <source>
        <dbReference type="EMBL" id="CEK61119.1"/>
    </source>
</evidence>
<dbReference type="GO" id="GO:0000139">
    <property type="term" value="C:Golgi membrane"/>
    <property type="evidence" value="ECO:0007669"/>
    <property type="project" value="TreeGrafter"/>
</dbReference>
<dbReference type="PANTHER" id="PTHR12223">
    <property type="entry name" value="VESICULAR MANNOSE-BINDING LECTIN"/>
    <property type="match status" value="1"/>
</dbReference>
<dbReference type="EMBL" id="HACG01014254">
    <property type="protein sequence ID" value="CEK61119.1"/>
    <property type="molecule type" value="Transcribed_RNA"/>
</dbReference>
<accession>A0A0B6YXM7</accession>
<sequence>DGTHTQLGGCESQFRGKSYETYVAIRYESETITVSMDINNMNSWKKCFSVSEVKLPVGYFFGVSAVTG</sequence>
<dbReference type="GO" id="GO:0005789">
    <property type="term" value="C:endoplasmic reticulum membrane"/>
    <property type="evidence" value="ECO:0007669"/>
    <property type="project" value="TreeGrafter"/>
</dbReference>
<evidence type="ECO:0000256" key="2">
    <source>
        <dbReference type="ARBA" id="ARBA00022692"/>
    </source>
</evidence>